<name>A0A0C2SL77_AMAMK</name>
<dbReference type="InParanoid" id="A0A0C2SL77"/>
<dbReference type="Proteomes" id="UP000054549">
    <property type="component" value="Unassembled WGS sequence"/>
</dbReference>
<feature type="region of interest" description="Disordered" evidence="1">
    <location>
        <begin position="72"/>
        <end position="117"/>
    </location>
</feature>
<dbReference type="AlphaFoldDB" id="A0A0C2SL77"/>
<dbReference type="OrthoDB" id="10254973at2759"/>
<evidence type="ECO:0000313" key="2">
    <source>
        <dbReference type="EMBL" id="KIL63950.1"/>
    </source>
</evidence>
<feature type="compositionally biased region" description="Basic and acidic residues" evidence="1">
    <location>
        <begin position="88"/>
        <end position="102"/>
    </location>
</feature>
<gene>
    <name evidence="2" type="ORF">M378DRAFT_11849</name>
</gene>
<feature type="region of interest" description="Disordered" evidence="1">
    <location>
        <begin position="1"/>
        <end position="25"/>
    </location>
</feature>
<protein>
    <submittedName>
        <fullName evidence="2">Uncharacterized protein</fullName>
    </submittedName>
</protein>
<organism evidence="2 3">
    <name type="scientific">Amanita muscaria (strain Koide BX008)</name>
    <dbReference type="NCBI Taxonomy" id="946122"/>
    <lineage>
        <taxon>Eukaryota</taxon>
        <taxon>Fungi</taxon>
        <taxon>Dikarya</taxon>
        <taxon>Basidiomycota</taxon>
        <taxon>Agaricomycotina</taxon>
        <taxon>Agaricomycetes</taxon>
        <taxon>Agaricomycetidae</taxon>
        <taxon>Agaricales</taxon>
        <taxon>Pluteineae</taxon>
        <taxon>Amanitaceae</taxon>
        <taxon>Amanita</taxon>
    </lineage>
</organism>
<reference evidence="2 3" key="1">
    <citation type="submission" date="2014-04" db="EMBL/GenBank/DDBJ databases">
        <title>Evolutionary Origins and Diversification of the Mycorrhizal Mutualists.</title>
        <authorList>
            <consortium name="DOE Joint Genome Institute"/>
            <consortium name="Mycorrhizal Genomics Consortium"/>
            <person name="Kohler A."/>
            <person name="Kuo A."/>
            <person name="Nagy L.G."/>
            <person name="Floudas D."/>
            <person name="Copeland A."/>
            <person name="Barry K.W."/>
            <person name="Cichocki N."/>
            <person name="Veneault-Fourrey C."/>
            <person name="LaButti K."/>
            <person name="Lindquist E.A."/>
            <person name="Lipzen A."/>
            <person name="Lundell T."/>
            <person name="Morin E."/>
            <person name="Murat C."/>
            <person name="Riley R."/>
            <person name="Ohm R."/>
            <person name="Sun H."/>
            <person name="Tunlid A."/>
            <person name="Henrissat B."/>
            <person name="Grigoriev I.V."/>
            <person name="Hibbett D.S."/>
            <person name="Martin F."/>
        </authorList>
    </citation>
    <scope>NUCLEOTIDE SEQUENCE [LARGE SCALE GENOMIC DNA]</scope>
    <source>
        <strain evidence="2 3">Koide BX008</strain>
    </source>
</reference>
<dbReference type="HOGENOM" id="CLU_2084271_0_0_1"/>
<keyword evidence="3" id="KW-1185">Reference proteome</keyword>
<evidence type="ECO:0000313" key="3">
    <source>
        <dbReference type="Proteomes" id="UP000054549"/>
    </source>
</evidence>
<sequence>MAVQWESVQGLKRSRKSRTDEGSTKKLATKLQLFAKQVDLRLLDGLKEGIETRKDNLELNSITNPGIIEQYERRKEDASQTGNLEGSVQEKQKRANKLKETSNSEGKLATGPRKTRR</sequence>
<accession>A0A0C2SL77</accession>
<evidence type="ECO:0000256" key="1">
    <source>
        <dbReference type="SAM" id="MobiDB-lite"/>
    </source>
</evidence>
<proteinExistence type="predicted"/>
<dbReference type="EMBL" id="KN818254">
    <property type="protein sequence ID" value="KIL63950.1"/>
    <property type="molecule type" value="Genomic_DNA"/>
</dbReference>